<evidence type="ECO:0000313" key="4">
    <source>
        <dbReference type="EMBL" id="KAK7089729.1"/>
    </source>
</evidence>
<comment type="catalytic activity">
    <reaction evidence="2">
        <text>tRNA(Arg) + L-arginine + ATP = L-arginyl-tRNA(Arg) + AMP + diphosphate</text>
        <dbReference type="Rhea" id="RHEA:20301"/>
        <dbReference type="Rhea" id="RHEA-COMP:9658"/>
        <dbReference type="Rhea" id="RHEA-COMP:9673"/>
        <dbReference type="ChEBI" id="CHEBI:30616"/>
        <dbReference type="ChEBI" id="CHEBI:32682"/>
        <dbReference type="ChEBI" id="CHEBI:33019"/>
        <dbReference type="ChEBI" id="CHEBI:78442"/>
        <dbReference type="ChEBI" id="CHEBI:78513"/>
        <dbReference type="ChEBI" id="CHEBI:456215"/>
        <dbReference type="EC" id="6.1.1.19"/>
    </reaction>
</comment>
<reference evidence="4 5" key="1">
    <citation type="submission" date="2024-02" db="EMBL/GenBank/DDBJ databases">
        <title>Chromosome-scale genome assembly of the rough periwinkle Littorina saxatilis.</title>
        <authorList>
            <person name="De Jode A."/>
            <person name="Faria R."/>
            <person name="Formenti G."/>
            <person name="Sims Y."/>
            <person name="Smith T.P."/>
            <person name="Tracey A."/>
            <person name="Wood J.M.D."/>
            <person name="Zagrodzka Z.B."/>
            <person name="Johannesson K."/>
            <person name="Butlin R.K."/>
            <person name="Leder E.H."/>
        </authorList>
    </citation>
    <scope>NUCLEOTIDE SEQUENCE [LARGE SCALE GENOMIC DNA]</scope>
    <source>
        <strain evidence="4">Snail1</strain>
        <tissue evidence="4">Muscle</tissue>
    </source>
</reference>
<keyword evidence="5" id="KW-1185">Reference proteome</keyword>
<dbReference type="EC" id="6.1.1.19" evidence="1"/>
<dbReference type="InterPro" id="IPR009080">
    <property type="entry name" value="tRNAsynth_Ia_anticodon-bd"/>
</dbReference>
<evidence type="ECO:0000259" key="3">
    <source>
        <dbReference type="SMART" id="SM00836"/>
    </source>
</evidence>
<dbReference type="PANTHER" id="PTHR11956">
    <property type="entry name" value="ARGINYL-TRNA SYNTHETASE"/>
    <property type="match status" value="1"/>
</dbReference>
<organism evidence="4 5">
    <name type="scientific">Littorina saxatilis</name>
    <dbReference type="NCBI Taxonomy" id="31220"/>
    <lineage>
        <taxon>Eukaryota</taxon>
        <taxon>Metazoa</taxon>
        <taxon>Spiralia</taxon>
        <taxon>Lophotrochozoa</taxon>
        <taxon>Mollusca</taxon>
        <taxon>Gastropoda</taxon>
        <taxon>Caenogastropoda</taxon>
        <taxon>Littorinimorpha</taxon>
        <taxon>Littorinoidea</taxon>
        <taxon>Littorinidae</taxon>
        <taxon>Littorina</taxon>
    </lineage>
</organism>
<protein>
    <recommendedName>
        <fullName evidence="1">arginine--tRNA ligase</fullName>
        <ecNumber evidence="1">6.1.1.19</ecNumber>
    </recommendedName>
</protein>
<evidence type="ECO:0000256" key="2">
    <source>
        <dbReference type="ARBA" id="ARBA00049339"/>
    </source>
</evidence>
<dbReference type="InterPro" id="IPR001278">
    <property type="entry name" value="Arg-tRNA-ligase"/>
</dbReference>
<name>A0AAN9AMT9_9CAEN</name>
<dbReference type="AlphaFoldDB" id="A0AAN9AMT9"/>
<dbReference type="SMART" id="SM00836">
    <property type="entry name" value="DALR_1"/>
    <property type="match status" value="1"/>
</dbReference>
<dbReference type="Pfam" id="PF05746">
    <property type="entry name" value="DALR_1"/>
    <property type="match status" value="1"/>
</dbReference>
<dbReference type="FunFam" id="1.10.730.10:FF:000064">
    <property type="entry name" value="Probable arginine--tRNA ligase, cytoplasmic"/>
    <property type="match status" value="1"/>
</dbReference>
<dbReference type="GO" id="GO:0006420">
    <property type="term" value="P:arginyl-tRNA aminoacylation"/>
    <property type="evidence" value="ECO:0007669"/>
    <property type="project" value="InterPro"/>
</dbReference>
<comment type="caution">
    <text evidence="4">The sequence shown here is derived from an EMBL/GenBank/DDBJ whole genome shotgun (WGS) entry which is preliminary data.</text>
</comment>
<feature type="domain" description="DALR anticodon binding" evidence="3">
    <location>
        <begin position="12"/>
        <end position="137"/>
    </location>
</feature>
<dbReference type="EMBL" id="JBAMIC010000710">
    <property type="protein sequence ID" value="KAK7089729.1"/>
    <property type="molecule type" value="Genomic_DNA"/>
</dbReference>
<dbReference type="Gene3D" id="1.10.730.10">
    <property type="entry name" value="Isoleucyl-tRNA Synthetase, Domain 1"/>
    <property type="match status" value="1"/>
</dbReference>
<dbReference type="Proteomes" id="UP001374579">
    <property type="component" value="Unassembled WGS sequence"/>
</dbReference>
<dbReference type="GO" id="GO:0004814">
    <property type="term" value="F:arginine-tRNA ligase activity"/>
    <property type="evidence" value="ECO:0007669"/>
    <property type="project" value="UniProtKB-EC"/>
</dbReference>
<dbReference type="SUPFAM" id="SSF47323">
    <property type="entry name" value="Anticodon-binding domain of a subclass of class I aminoacyl-tRNA synthetases"/>
    <property type="match status" value="1"/>
</dbReference>
<proteinExistence type="predicted"/>
<dbReference type="GO" id="GO:0005524">
    <property type="term" value="F:ATP binding"/>
    <property type="evidence" value="ECO:0007669"/>
    <property type="project" value="InterPro"/>
</dbReference>
<accession>A0AAN9AMT9</accession>
<dbReference type="PANTHER" id="PTHR11956:SF5">
    <property type="entry name" value="ARGININE--TRNA LIGASE, CYTOPLASMIC"/>
    <property type="match status" value="1"/>
</dbReference>
<evidence type="ECO:0000313" key="5">
    <source>
        <dbReference type="Proteomes" id="UP001374579"/>
    </source>
</evidence>
<evidence type="ECO:0000256" key="1">
    <source>
        <dbReference type="ARBA" id="ARBA00012837"/>
    </source>
</evidence>
<sequence>MLDDRGNTAAYLLYALTRIRSIARLANVSQEQLRKAAETTPLDLSHPSEWKMAKCVLRFPDIVVRILDDLLMHSLCEYLYDLSSVFTEFYENCYCVEKDKQGKIVKVNMSRLLLCEAVASTISTAFRILGVKPVEKM</sequence>
<dbReference type="InterPro" id="IPR008909">
    <property type="entry name" value="DALR_anticod-bd"/>
</dbReference>
<gene>
    <name evidence="4" type="ORF">V1264_024193</name>
</gene>